<feature type="domain" description="DZANK-type" evidence="1">
    <location>
        <begin position="10"/>
        <end position="61"/>
    </location>
</feature>
<organism evidence="2 4">
    <name type="scientific">Paenibacillus macerans</name>
    <name type="common">Bacillus macerans</name>
    <dbReference type="NCBI Taxonomy" id="44252"/>
    <lineage>
        <taxon>Bacteria</taxon>
        <taxon>Bacillati</taxon>
        <taxon>Bacillota</taxon>
        <taxon>Bacilli</taxon>
        <taxon>Bacillales</taxon>
        <taxon>Paenibacillaceae</taxon>
        <taxon>Paenibacillus</taxon>
    </lineage>
</organism>
<dbReference type="GeneID" id="77010783"/>
<keyword evidence="4" id="KW-1185">Reference proteome</keyword>
<dbReference type="AlphaFoldDB" id="A0A090YQD1"/>
<dbReference type="Proteomes" id="UP000029278">
    <property type="component" value="Unassembled WGS sequence"/>
</dbReference>
<dbReference type="InterPro" id="IPR025874">
    <property type="entry name" value="DZR"/>
</dbReference>
<dbReference type="EMBL" id="JMQA01000047">
    <property type="protein sequence ID" value="KFM94340.1"/>
    <property type="molecule type" value="Genomic_DNA"/>
</dbReference>
<proteinExistence type="predicted"/>
<evidence type="ECO:0000313" key="2">
    <source>
        <dbReference type="EMBL" id="KFM94340.1"/>
    </source>
</evidence>
<sequence length="72" mass="7998">MAKEEETRTCVRCFYEANGKDKYCKICGAPLINRCSDEGGRIDKGCSYVNDLDAAFCAKCGCQTTFRKQGLI</sequence>
<accession>A0A090YQD1</accession>
<reference evidence="3 5" key="2">
    <citation type="submission" date="2019-11" db="EMBL/GenBank/DDBJ databases">
        <title>Draft genome sequences of five Paenibacillus species of dairy origin.</title>
        <authorList>
            <person name="Olajide A.M."/>
            <person name="Chen S."/>
            <person name="Lapointe G."/>
        </authorList>
    </citation>
    <scope>NUCLEOTIDE SEQUENCE [LARGE SCALE GENOMIC DNA]</scope>
    <source>
        <strain evidence="3 5">3CT49</strain>
    </source>
</reference>
<dbReference type="STRING" id="44252.DJ90_1413"/>
<dbReference type="HOGENOM" id="CLU_2718503_0_0_9"/>
<evidence type="ECO:0000313" key="4">
    <source>
        <dbReference type="Proteomes" id="UP000029278"/>
    </source>
</evidence>
<evidence type="ECO:0000313" key="5">
    <source>
        <dbReference type="Proteomes" id="UP000442469"/>
    </source>
</evidence>
<dbReference type="OrthoDB" id="2622809at2"/>
<evidence type="ECO:0000259" key="1">
    <source>
        <dbReference type="Pfam" id="PF12773"/>
    </source>
</evidence>
<dbReference type="EMBL" id="WNZZ01000001">
    <property type="protein sequence ID" value="MUG21155.1"/>
    <property type="molecule type" value="Genomic_DNA"/>
</dbReference>
<dbReference type="PATRIC" id="fig|44252.3.peg.5693"/>
<comment type="caution">
    <text evidence="2">The sequence shown here is derived from an EMBL/GenBank/DDBJ whole genome shotgun (WGS) entry which is preliminary data.</text>
</comment>
<gene>
    <name evidence="2" type="ORF">DJ90_1413</name>
    <name evidence="3" type="ORF">GNQ08_01740</name>
</gene>
<evidence type="ECO:0000313" key="3">
    <source>
        <dbReference type="EMBL" id="MUG21155.1"/>
    </source>
</evidence>
<dbReference type="Proteomes" id="UP000442469">
    <property type="component" value="Unassembled WGS sequence"/>
</dbReference>
<reference evidence="2 4" key="1">
    <citation type="submission" date="2014-04" db="EMBL/GenBank/DDBJ databases">
        <authorList>
            <person name="Bishop-Lilly K.A."/>
            <person name="Broomall S.M."/>
            <person name="Chain P.S."/>
            <person name="Chertkov O."/>
            <person name="Coyne S.R."/>
            <person name="Daligault H.E."/>
            <person name="Davenport K.W."/>
            <person name="Erkkila T."/>
            <person name="Frey K.G."/>
            <person name="Gibbons H.S."/>
            <person name="Gu W."/>
            <person name="Jaissle J."/>
            <person name="Johnson S.L."/>
            <person name="Koroleva G.I."/>
            <person name="Ladner J.T."/>
            <person name="Lo C.-C."/>
            <person name="Minogue T.D."/>
            <person name="Munk C."/>
            <person name="Palacios G.F."/>
            <person name="Redden C.L."/>
            <person name="Rosenzweig C.N."/>
            <person name="Scholz M.B."/>
            <person name="Teshima H."/>
            <person name="Xu Y."/>
        </authorList>
    </citation>
    <scope>NUCLEOTIDE SEQUENCE [LARGE SCALE GENOMIC DNA]</scope>
    <source>
        <strain evidence="2 4">8244</strain>
    </source>
</reference>
<name>A0A090YQD1_PAEMA</name>
<dbReference type="Pfam" id="PF12773">
    <property type="entry name" value="DZR"/>
    <property type="match status" value="1"/>
</dbReference>
<dbReference type="RefSeq" id="WP_036618785.1">
    <property type="nucleotide sequence ID" value="NZ_BGML01000004.1"/>
</dbReference>
<protein>
    <submittedName>
        <fullName evidence="2">Double zinc ribbon family protein</fullName>
    </submittedName>
</protein>